<feature type="compositionally biased region" description="Basic and acidic residues" evidence="1">
    <location>
        <begin position="242"/>
        <end position="251"/>
    </location>
</feature>
<feature type="compositionally biased region" description="Low complexity" evidence="1">
    <location>
        <begin position="371"/>
        <end position="384"/>
    </location>
</feature>
<feature type="region of interest" description="Disordered" evidence="1">
    <location>
        <begin position="603"/>
        <end position="647"/>
    </location>
</feature>
<evidence type="ECO:0000256" key="1">
    <source>
        <dbReference type="SAM" id="MobiDB-lite"/>
    </source>
</evidence>
<reference evidence="2" key="1">
    <citation type="journal article" date="2023" name="Mol. Phylogenet. Evol.">
        <title>Genome-scale phylogeny and comparative genomics of the fungal order Sordariales.</title>
        <authorList>
            <person name="Hensen N."/>
            <person name="Bonometti L."/>
            <person name="Westerberg I."/>
            <person name="Brannstrom I.O."/>
            <person name="Guillou S."/>
            <person name="Cros-Aarteil S."/>
            <person name="Calhoun S."/>
            <person name="Haridas S."/>
            <person name="Kuo A."/>
            <person name="Mondo S."/>
            <person name="Pangilinan J."/>
            <person name="Riley R."/>
            <person name="LaButti K."/>
            <person name="Andreopoulos B."/>
            <person name="Lipzen A."/>
            <person name="Chen C."/>
            <person name="Yan M."/>
            <person name="Daum C."/>
            <person name="Ng V."/>
            <person name="Clum A."/>
            <person name="Steindorff A."/>
            <person name="Ohm R.A."/>
            <person name="Martin F."/>
            <person name="Silar P."/>
            <person name="Natvig D.O."/>
            <person name="Lalanne C."/>
            <person name="Gautier V."/>
            <person name="Ament-Velasquez S.L."/>
            <person name="Kruys A."/>
            <person name="Hutchinson M.I."/>
            <person name="Powell A.J."/>
            <person name="Barry K."/>
            <person name="Miller A.N."/>
            <person name="Grigoriev I.V."/>
            <person name="Debuchy R."/>
            <person name="Gladieux P."/>
            <person name="Hiltunen Thoren M."/>
            <person name="Johannesson H."/>
        </authorList>
    </citation>
    <scope>NUCLEOTIDE SEQUENCE</scope>
    <source>
        <strain evidence="2">CBS 359.72</strain>
    </source>
</reference>
<comment type="caution">
    <text evidence="2">The sequence shown here is derived from an EMBL/GenBank/DDBJ whole genome shotgun (WGS) entry which is preliminary data.</text>
</comment>
<feature type="region of interest" description="Disordered" evidence="1">
    <location>
        <begin position="1"/>
        <end position="142"/>
    </location>
</feature>
<proteinExistence type="predicted"/>
<evidence type="ECO:0000313" key="3">
    <source>
        <dbReference type="Proteomes" id="UP001303647"/>
    </source>
</evidence>
<feature type="region of interest" description="Disordered" evidence="1">
    <location>
        <begin position="177"/>
        <end position="389"/>
    </location>
</feature>
<protein>
    <submittedName>
        <fullName evidence="2">Uncharacterized protein</fullName>
    </submittedName>
</protein>
<accession>A0AAN7CR16</accession>
<gene>
    <name evidence="2" type="ORF">C7999DRAFT_41860</name>
</gene>
<dbReference type="Proteomes" id="UP001303647">
    <property type="component" value="Unassembled WGS sequence"/>
</dbReference>
<name>A0AAN7CR16_9PEZI</name>
<feature type="region of interest" description="Disordered" evidence="1">
    <location>
        <begin position="736"/>
        <end position="762"/>
    </location>
</feature>
<reference evidence="2" key="2">
    <citation type="submission" date="2023-05" db="EMBL/GenBank/DDBJ databases">
        <authorList>
            <consortium name="Lawrence Berkeley National Laboratory"/>
            <person name="Steindorff A."/>
            <person name="Hensen N."/>
            <person name="Bonometti L."/>
            <person name="Westerberg I."/>
            <person name="Brannstrom I.O."/>
            <person name="Guillou S."/>
            <person name="Cros-Aarteil S."/>
            <person name="Calhoun S."/>
            <person name="Haridas S."/>
            <person name="Kuo A."/>
            <person name="Mondo S."/>
            <person name="Pangilinan J."/>
            <person name="Riley R."/>
            <person name="Labutti K."/>
            <person name="Andreopoulos B."/>
            <person name="Lipzen A."/>
            <person name="Chen C."/>
            <person name="Yanf M."/>
            <person name="Daum C."/>
            <person name="Ng V."/>
            <person name="Clum A."/>
            <person name="Ohm R."/>
            <person name="Martin F."/>
            <person name="Silar P."/>
            <person name="Natvig D."/>
            <person name="Lalanne C."/>
            <person name="Gautier V."/>
            <person name="Ament-Velasquez S.L."/>
            <person name="Kruys A."/>
            <person name="Hutchinson M.I."/>
            <person name="Powell A.J."/>
            <person name="Barry K."/>
            <person name="Miller A.N."/>
            <person name="Grigoriev I.V."/>
            <person name="Debuchy R."/>
            <person name="Gladieux P."/>
            <person name="Thoren M.H."/>
            <person name="Johannesson H."/>
        </authorList>
    </citation>
    <scope>NUCLEOTIDE SEQUENCE</scope>
    <source>
        <strain evidence="2">CBS 359.72</strain>
    </source>
</reference>
<dbReference type="EMBL" id="MU857668">
    <property type="protein sequence ID" value="KAK4246703.1"/>
    <property type="molecule type" value="Genomic_DNA"/>
</dbReference>
<organism evidence="2 3">
    <name type="scientific">Corynascus novoguineensis</name>
    <dbReference type="NCBI Taxonomy" id="1126955"/>
    <lineage>
        <taxon>Eukaryota</taxon>
        <taxon>Fungi</taxon>
        <taxon>Dikarya</taxon>
        <taxon>Ascomycota</taxon>
        <taxon>Pezizomycotina</taxon>
        <taxon>Sordariomycetes</taxon>
        <taxon>Sordariomycetidae</taxon>
        <taxon>Sordariales</taxon>
        <taxon>Chaetomiaceae</taxon>
        <taxon>Corynascus</taxon>
    </lineage>
</organism>
<keyword evidence="3" id="KW-1185">Reference proteome</keyword>
<feature type="compositionally biased region" description="Polar residues" evidence="1">
    <location>
        <begin position="603"/>
        <end position="618"/>
    </location>
</feature>
<evidence type="ECO:0000313" key="2">
    <source>
        <dbReference type="EMBL" id="KAK4246703.1"/>
    </source>
</evidence>
<feature type="compositionally biased region" description="Polar residues" evidence="1">
    <location>
        <begin position="128"/>
        <end position="139"/>
    </location>
</feature>
<dbReference type="AlphaFoldDB" id="A0AAN7CR16"/>
<sequence>MDDPWGSPWAATDGDKELKPGCPAKSDIAPPPRAFLSASSSPRIPAVLEQSPWGGDETGFGEWTTPSETPVHSVWAGAWGGSSPNLLTPRDDLLGKSSPIALPGNIATPNQANGSTLRQPSPDPWGSGFSSRRPSNDAVSTPRLVVEAASPADSPIDVLKGNALGIEESAAVWDKIDGNADGHASEQQTILSVPDTVVSDPTSSDTVDEAKPSATPNVDVRSSVESTSQNREDHSSAPSNDNTDHEGERQDSPITSIDEEPKEFRPGARKLSGKVQELVVKFDGLARAASEERSPVLRTRSISPSMSSKRDDFGDEQGDAEFGEFEDADVVSGADAGADADADADANTGAHLDEKGPPLQPEESARECPEDSIGIDSAGASSSPSPKPPLRAVSPIAKFGPLDFSVNLELVAKLFAPIAEPSHDTEVDHDVPDHVINDSFTEISQRKTWYRISRLGSSRRHDAGDDESYRRVAWASSTIHADTIKIVRRWMEEDSIAGRVALGGGVSKTQKNMFGWDSSAEPVALDAVFKKKTLHSRTSSTPPAHPATLSLKSVDAPAEQFVQSPTHRSSGSAGSAVASFGWSSSLPPPFLETRIASIVPELPSTTVPGTAPQISLTQGGKHDTISSGDDDDDDWGEMVSSPVSSQPITLPLGVQKHAPESVSTALFPELNAVGATDIDGPVPKTPFDPAGISDSELAPTKPATHGQTYIVNHKFVEPEAPAPRSKTVTGFMEPATSHDFSTSPPLLKEGIPPNRDAQNNHEQTAERIIASLPNLSYMLR</sequence>
<feature type="compositionally biased region" description="Acidic residues" evidence="1">
    <location>
        <begin position="313"/>
        <end position="329"/>
    </location>
</feature>
<feature type="compositionally biased region" description="Polar residues" evidence="1">
    <location>
        <begin position="107"/>
        <end position="119"/>
    </location>
</feature>